<evidence type="ECO:0000313" key="8">
    <source>
        <dbReference type="Proteomes" id="UP000436088"/>
    </source>
</evidence>
<evidence type="ECO:0000313" key="7">
    <source>
        <dbReference type="EMBL" id="KAE8662044.1"/>
    </source>
</evidence>
<dbReference type="PANTHER" id="PTHR31234">
    <property type="entry name" value="LATE EMBRYOGENESIS ABUNDANT (LEA) HYDROXYPROLINE-RICH GLYCOPROTEIN FAMILY"/>
    <property type="match status" value="1"/>
</dbReference>
<dbReference type="InterPro" id="IPR004864">
    <property type="entry name" value="LEA_2"/>
</dbReference>
<protein>
    <recommendedName>
        <fullName evidence="6">Late embryogenesis abundant protein LEA-2 subgroup domain-containing protein</fullName>
    </recommendedName>
</protein>
<dbReference type="AlphaFoldDB" id="A0A6A2Y277"/>
<keyword evidence="2 5" id="KW-0812">Transmembrane</keyword>
<keyword evidence="3 5" id="KW-1133">Transmembrane helix</keyword>
<evidence type="ECO:0000256" key="4">
    <source>
        <dbReference type="ARBA" id="ARBA00023136"/>
    </source>
</evidence>
<evidence type="ECO:0000259" key="6">
    <source>
        <dbReference type="Pfam" id="PF03168"/>
    </source>
</evidence>
<dbReference type="OrthoDB" id="764273at2759"/>
<comment type="caution">
    <text evidence="7">The sequence shown here is derived from an EMBL/GenBank/DDBJ whole genome shotgun (WGS) entry which is preliminary data.</text>
</comment>
<keyword evidence="8" id="KW-1185">Reference proteome</keyword>
<proteinExistence type="predicted"/>
<name>A0A6A2Y277_HIBSY</name>
<keyword evidence="4 5" id="KW-0472">Membrane</keyword>
<evidence type="ECO:0000256" key="3">
    <source>
        <dbReference type="ARBA" id="ARBA00022989"/>
    </source>
</evidence>
<feature type="domain" description="Late embryogenesis abundant protein LEA-2 subgroup" evidence="6">
    <location>
        <begin position="106"/>
        <end position="206"/>
    </location>
</feature>
<dbReference type="SUPFAM" id="SSF117070">
    <property type="entry name" value="LEA14-like"/>
    <property type="match status" value="1"/>
</dbReference>
<dbReference type="GO" id="GO:0098542">
    <property type="term" value="P:defense response to other organism"/>
    <property type="evidence" value="ECO:0007669"/>
    <property type="project" value="InterPro"/>
</dbReference>
<accession>A0A6A2Y277</accession>
<comment type="subcellular location">
    <subcellularLocation>
        <location evidence="1">Membrane</location>
        <topology evidence="1">Single-pass membrane protein</topology>
    </subcellularLocation>
</comment>
<dbReference type="Proteomes" id="UP000436088">
    <property type="component" value="Unassembled WGS sequence"/>
</dbReference>
<organism evidence="7 8">
    <name type="scientific">Hibiscus syriacus</name>
    <name type="common">Rose of Sharon</name>
    <dbReference type="NCBI Taxonomy" id="106335"/>
    <lineage>
        <taxon>Eukaryota</taxon>
        <taxon>Viridiplantae</taxon>
        <taxon>Streptophyta</taxon>
        <taxon>Embryophyta</taxon>
        <taxon>Tracheophyta</taxon>
        <taxon>Spermatophyta</taxon>
        <taxon>Magnoliopsida</taxon>
        <taxon>eudicotyledons</taxon>
        <taxon>Gunneridae</taxon>
        <taxon>Pentapetalae</taxon>
        <taxon>rosids</taxon>
        <taxon>malvids</taxon>
        <taxon>Malvales</taxon>
        <taxon>Malvaceae</taxon>
        <taxon>Malvoideae</taxon>
        <taxon>Hibiscus</taxon>
    </lineage>
</organism>
<feature type="transmembrane region" description="Helical" evidence="5">
    <location>
        <begin position="42"/>
        <end position="69"/>
    </location>
</feature>
<dbReference type="Gene3D" id="2.60.40.1820">
    <property type="match status" value="1"/>
</dbReference>
<gene>
    <name evidence="7" type="ORF">F3Y22_tig00113721pilonHSYRG00146</name>
</gene>
<evidence type="ECO:0000256" key="2">
    <source>
        <dbReference type="ARBA" id="ARBA00022692"/>
    </source>
</evidence>
<sequence length="229" mass="25281">MAMEMAMGEPEEVTPFAPIAFGARCSDNEEAFSTDPPSKKRTFILCFGSIAAFFLSLAIIVIILSFLVFRVQDPMISLNSVTIQSLEVSTKGILSADVNLTLLADVSVKNPNAVTFKFDNGTMMVYYRGRVVGEGTRFKGKAKPRRTLRRNVTVEIDPENFLTDPDFVTDIIGSKGVNISSYTRISGRINIMNIIKRNVLVKFNCSTTFRLSPTGGGFHGDKCKPELNF</sequence>
<dbReference type="Pfam" id="PF03168">
    <property type="entry name" value="LEA_2"/>
    <property type="match status" value="1"/>
</dbReference>
<evidence type="ECO:0000256" key="5">
    <source>
        <dbReference type="SAM" id="Phobius"/>
    </source>
</evidence>
<dbReference type="InterPro" id="IPR044839">
    <property type="entry name" value="NDR1-like"/>
</dbReference>
<dbReference type="GO" id="GO:0016020">
    <property type="term" value="C:membrane"/>
    <property type="evidence" value="ECO:0007669"/>
    <property type="project" value="UniProtKB-SubCell"/>
</dbReference>
<evidence type="ECO:0000256" key="1">
    <source>
        <dbReference type="ARBA" id="ARBA00004167"/>
    </source>
</evidence>
<dbReference type="EMBL" id="VEPZ02001717">
    <property type="protein sequence ID" value="KAE8662044.1"/>
    <property type="molecule type" value="Genomic_DNA"/>
</dbReference>
<reference evidence="7" key="1">
    <citation type="submission" date="2019-09" db="EMBL/GenBank/DDBJ databases">
        <title>Draft genome information of white flower Hibiscus syriacus.</title>
        <authorList>
            <person name="Kim Y.-M."/>
        </authorList>
    </citation>
    <scope>NUCLEOTIDE SEQUENCE [LARGE SCALE GENOMIC DNA]</scope>
    <source>
        <strain evidence="7">YM2019G1</strain>
    </source>
</reference>
<dbReference type="PANTHER" id="PTHR31234:SF65">
    <property type="entry name" value="LATE EMBRYOGENESIS ABUNDANT PROTEIN, LEA_2 SUBGROUP"/>
    <property type="match status" value="1"/>
</dbReference>